<gene>
    <name evidence="3" type="ORF">E6W99_12020</name>
</gene>
<evidence type="ECO:0000313" key="4">
    <source>
        <dbReference type="Proteomes" id="UP000310334"/>
    </source>
</evidence>
<dbReference type="EMBL" id="SSNT01000008">
    <property type="protein sequence ID" value="THF79728.1"/>
    <property type="molecule type" value="Genomic_DNA"/>
</dbReference>
<organism evidence="3 4">
    <name type="scientific">Metabacillus sediminilitoris</name>
    <dbReference type="NCBI Taxonomy" id="2567941"/>
    <lineage>
        <taxon>Bacteria</taxon>
        <taxon>Bacillati</taxon>
        <taxon>Bacillota</taxon>
        <taxon>Bacilli</taxon>
        <taxon>Bacillales</taxon>
        <taxon>Bacillaceae</taxon>
        <taxon>Metabacillus</taxon>
    </lineage>
</organism>
<feature type="chain" id="PRO_5039004453" evidence="2">
    <location>
        <begin position="25"/>
        <end position="105"/>
    </location>
</feature>
<dbReference type="Proteomes" id="UP000310334">
    <property type="component" value="Unassembled WGS sequence"/>
</dbReference>
<comment type="caution">
    <text evidence="3">The sequence shown here is derived from an EMBL/GenBank/DDBJ whole genome shotgun (WGS) entry which is preliminary data.</text>
</comment>
<feature type="signal peptide" evidence="2">
    <location>
        <begin position="1"/>
        <end position="24"/>
    </location>
</feature>
<evidence type="ECO:0000313" key="3">
    <source>
        <dbReference type="EMBL" id="THF79728.1"/>
    </source>
</evidence>
<sequence length="105" mass="11399">MLFKKYRKLSAPVLALMLVSACNGGQDIEEEPASGEIGTEIPANEEMAPEDSKDSEMNTEEPASSENETENPSSEEIVPEDPANGDMNKEESTIEETVPEEPANQ</sequence>
<protein>
    <submittedName>
        <fullName evidence="3">Uncharacterized protein</fullName>
    </submittedName>
</protein>
<dbReference type="RefSeq" id="WP_136354145.1">
    <property type="nucleotide sequence ID" value="NZ_CP046266.1"/>
</dbReference>
<keyword evidence="2" id="KW-0732">Signal</keyword>
<reference evidence="3 4" key="1">
    <citation type="submission" date="2019-04" db="EMBL/GenBank/DDBJ databases">
        <title>Bacillus sediminilitoris sp. nov., isolated from a tidal flat sediment on the East China Sea.</title>
        <authorList>
            <person name="Wei Y."/>
            <person name="Mao H."/>
            <person name="Fang J."/>
        </authorList>
    </citation>
    <scope>NUCLEOTIDE SEQUENCE [LARGE SCALE GENOMIC DNA]</scope>
    <source>
        <strain evidence="3 4">DSL-17</strain>
    </source>
</reference>
<keyword evidence="4" id="KW-1185">Reference proteome</keyword>
<proteinExistence type="predicted"/>
<dbReference type="AlphaFoldDB" id="A0A4S4BWZ3"/>
<feature type="region of interest" description="Disordered" evidence="1">
    <location>
        <begin position="25"/>
        <end position="105"/>
    </location>
</feature>
<dbReference type="OrthoDB" id="2943437at2"/>
<accession>A0A4S4BWZ3</accession>
<evidence type="ECO:0000256" key="2">
    <source>
        <dbReference type="SAM" id="SignalP"/>
    </source>
</evidence>
<feature type="compositionally biased region" description="Low complexity" evidence="1">
    <location>
        <begin position="60"/>
        <end position="76"/>
    </location>
</feature>
<dbReference type="PROSITE" id="PS51257">
    <property type="entry name" value="PROKAR_LIPOPROTEIN"/>
    <property type="match status" value="1"/>
</dbReference>
<evidence type="ECO:0000256" key="1">
    <source>
        <dbReference type="SAM" id="MobiDB-lite"/>
    </source>
</evidence>
<name>A0A4S4BWZ3_9BACI</name>